<keyword evidence="12" id="KW-1185">Reference proteome</keyword>
<evidence type="ECO:0000313" key="12">
    <source>
        <dbReference type="Proteomes" id="UP000386466"/>
    </source>
</evidence>
<dbReference type="EMBL" id="CAAGRJ010020562">
    <property type="protein sequence ID" value="VFV35048.1"/>
    <property type="molecule type" value="Genomic_DNA"/>
</dbReference>
<keyword evidence="3" id="KW-0677">Repeat</keyword>
<feature type="domain" description="C2H2-type" evidence="10">
    <location>
        <begin position="30"/>
        <end position="57"/>
    </location>
</feature>
<keyword evidence="4 9" id="KW-0863">Zinc-finger</keyword>
<organism evidence="11 12">
    <name type="scientific">Lynx pardinus</name>
    <name type="common">Iberian lynx</name>
    <name type="synonym">Felis pardina</name>
    <dbReference type="NCBI Taxonomy" id="191816"/>
    <lineage>
        <taxon>Eukaryota</taxon>
        <taxon>Metazoa</taxon>
        <taxon>Chordata</taxon>
        <taxon>Craniata</taxon>
        <taxon>Vertebrata</taxon>
        <taxon>Euteleostomi</taxon>
        <taxon>Mammalia</taxon>
        <taxon>Eutheria</taxon>
        <taxon>Laurasiatheria</taxon>
        <taxon>Carnivora</taxon>
        <taxon>Feliformia</taxon>
        <taxon>Felidae</taxon>
        <taxon>Felinae</taxon>
        <taxon>Lynx</taxon>
    </lineage>
</organism>
<evidence type="ECO:0000259" key="10">
    <source>
        <dbReference type="PROSITE" id="PS50157"/>
    </source>
</evidence>
<evidence type="ECO:0000256" key="8">
    <source>
        <dbReference type="ARBA" id="ARBA00023242"/>
    </source>
</evidence>
<dbReference type="PROSITE" id="PS50157">
    <property type="entry name" value="ZINC_FINGER_C2H2_2"/>
    <property type="match status" value="1"/>
</dbReference>
<dbReference type="GO" id="GO:0000978">
    <property type="term" value="F:RNA polymerase II cis-regulatory region sequence-specific DNA binding"/>
    <property type="evidence" value="ECO:0007669"/>
    <property type="project" value="TreeGrafter"/>
</dbReference>
<evidence type="ECO:0000256" key="4">
    <source>
        <dbReference type="ARBA" id="ARBA00022771"/>
    </source>
</evidence>
<keyword evidence="6" id="KW-0805">Transcription regulation</keyword>
<protein>
    <recommendedName>
        <fullName evidence="10">C2H2-type domain-containing protein</fullName>
    </recommendedName>
</protein>
<reference evidence="11 12" key="1">
    <citation type="submission" date="2019-01" db="EMBL/GenBank/DDBJ databases">
        <authorList>
            <person name="Alioto T."/>
            <person name="Alioto T."/>
        </authorList>
    </citation>
    <scope>NUCLEOTIDE SEQUENCE [LARGE SCALE GENOMIC DNA]</scope>
</reference>
<dbReference type="Gene3D" id="3.30.160.60">
    <property type="entry name" value="Classic Zinc Finger"/>
    <property type="match status" value="1"/>
</dbReference>
<evidence type="ECO:0000256" key="2">
    <source>
        <dbReference type="ARBA" id="ARBA00022723"/>
    </source>
</evidence>
<keyword evidence="5" id="KW-0862">Zinc</keyword>
<dbReference type="Proteomes" id="UP000386466">
    <property type="component" value="Unassembled WGS sequence"/>
</dbReference>
<keyword evidence="2" id="KW-0479">Metal-binding</keyword>
<sequence length="62" mass="7167">MNRSFECKKRLCDRSSCMRRQKIHRGGEPHKCPSCGKSFSRQRVLTLHQNTHAEESPKPTVA</sequence>
<dbReference type="SUPFAM" id="SSF57667">
    <property type="entry name" value="beta-beta-alpha zinc fingers"/>
    <property type="match status" value="1"/>
</dbReference>
<dbReference type="FunFam" id="3.30.160.60:FF:000286">
    <property type="entry name" value="Zinc finger protein 770"/>
    <property type="match status" value="1"/>
</dbReference>
<dbReference type="AlphaFoldDB" id="A0A485NSL8"/>
<evidence type="ECO:0000256" key="3">
    <source>
        <dbReference type="ARBA" id="ARBA00022737"/>
    </source>
</evidence>
<dbReference type="InterPro" id="IPR036236">
    <property type="entry name" value="Znf_C2H2_sf"/>
</dbReference>
<dbReference type="GO" id="GO:0005634">
    <property type="term" value="C:nucleus"/>
    <property type="evidence" value="ECO:0007669"/>
    <property type="project" value="UniProtKB-SubCell"/>
</dbReference>
<dbReference type="GO" id="GO:0008270">
    <property type="term" value="F:zinc ion binding"/>
    <property type="evidence" value="ECO:0007669"/>
    <property type="project" value="UniProtKB-KW"/>
</dbReference>
<evidence type="ECO:0000256" key="9">
    <source>
        <dbReference type="PROSITE-ProRule" id="PRU00042"/>
    </source>
</evidence>
<comment type="subcellular location">
    <subcellularLocation>
        <location evidence="1">Nucleus</location>
    </subcellularLocation>
</comment>
<keyword evidence="7" id="KW-0804">Transcription</keyword>
<proteinExistence type="predicted"/>
<evidence type="ECO:0000256" key="7">
    <source>
        <dbReference type="ARBA" id="ARBA00023163"/>
    </source>
</evidence>
<dbReference type="Pfam" id="PF00096">
    <property type="entry name" value="zf-C2H2"/>
    <property type="match status" value="1"/>
</dbReference>
<evidence type="ECO:0000256" key="6">
    <source>
        <dbReference type="ARBA" id="ARBA00023015"/>
    </source>
</evidence>
<gene>
    <name evidence="11" type="ORF">LYPA_23C000590</name>
</gene>
<dbReference type="InterPro" id="IPR013087">
    <property type="entry name" value="Znf_C2H2_type"/>
</dbReference>
<name>A0A485NSL8_LYNPA</name>
<evidence type="ECO:0000256" key="1">
    <source>
        <dbReference type="ARBA" id="ARBA00004123"/>
    </source>
</evidence>
<dbReference type="PANTHER" id="PTHR23226:SF4">
    <property type="entry name" value="ZINC FINGER PROTEIN 449"/>
    <property type="match status" value="1"/>
</dbReference>
<dbReference type="PANTHER" id="PTHR23226">
    <property type="entry name" value="ZINC FINGER AND SCAN DOMAIN-CONTAINING"/>
    <property type="match status" value="1"/>
</dbReference>
<evidence type="ECO:0000256" key="5">
    <source>
        <dbReference type="ARBA" id="ARBA00022833"/>
    </source>
</evidence>
<accession>A0A485NSL8</accession>
<keyword evidence="8" id="KW-0539">Nucleus</keyword>
<dbReference type="GO" id="GO:0000981">
    <property type="term" value="F:DNA-binding transcription factor activity, RNA polymerase II-specific"/>
    <property type="evidence" value="ECO:0007669"/>
    <property type="project" value="TreeGrafter"/>
</dbReference>
<dbReference type="PROSITE" id="PS00028">
    <property type="entry name" value="ZINC_FINGER_C2H2_1"/>
    <property type="match status" value="1"/>
</dbReference>
<dbReference type="SMART" id="SM00355">
    <property type="entry name" value="ZnF_C2H2"/>
    <property type="match status" value="1"/>
</dbReference>
<evidence type="ECO:0000313" key="11">
    <source>
        <dbReference type="EMBL" id="VFV35048.1"/>
    </source>
</evidence>